<gene>
    <name evidence="1" type="ORF">SAMN04487996_104324</name>
</gene>
<sequence>MPAAKFVQVLKRCWYESFKERRKLRQQSSIFIDPLILNRQVMIHEKIFQLKSGREVKVVVKSYFLHDNPQRDTDCEILIREPKEKYFRTPIGVNHPQYWKMKRSSAQQAKMLLMEYSGITQRQINQVITEFNRILSYPPTHIGFQYESELV</sequence>
<evidence type="ECO:0000313" key="2">
    <source>
        <dbReference type="Proteomes" id="UP000198748"/>
    </source>
</evidence>
<dbReference type="AlphaFoldDB" id="A0A1G7BXM4"/>
<dbReference type="EMBL" id="FNAN01000004">
    <property type="protein sequence ID" value="SDE31146.1"/>
    <property type="molecule type" value="Genomic_DNA"/>
</dbReference>
<evidence type="ECO:0000313" key="1">
    <source>
        <dbReference type="EMBL" id="SDE31146.1"/>
    </source>
</evidence>
<accession>A0A1G7BXM4</accession>
<protein>
    <submittedName>
        <fullName evidence="1">Uncharacterized protein</fullName>
    </submittedName>
</protein>
<reference evidence="2" key="1">
    <citation type="submission" date="2016-10" db="EMBL/GenBank/DDBJ databases">
        <authorList>
            <person name="Varghese N."/>
            <person name="Submissions S."/>
        </authorList>
    </citation>
    <scope>NUCLEOTIDE SEQUENCE [LARGE SCALE GENOMIC DNA]</scope>
    <source>
        <strain evidence="2">DSM 25329</strain>
    </source>
</reference>
<dbReference type="Proteomes" id="UP000198748">
    <property type="component" value="Unassembled WGS sequence"/>
</dbReference>
<keyword evidence="2" id="KW-1185">Reference proteome</keyword>
<proteinExistence type="predicted"/>
<organism evidence="1 2">
    <name type="scientific">Dyadobacter soli</name>
    <dbReference type="NCBI Taxonomy" id="659014"/>
    <lineage>
        <taxon>Bacteria</taxon>
        <taxon>Pseudomonadati</taxon>
        <taxon>Bacteroidota</taxon>
        <taxon>Cytophagia</taxon>
        <taxon>Cytophagales</taxon>
        <taxon>Spirosomataceae</taxon>
        <taxon>Dyadobacter</taxon>
    </lineage>
</organism>
<name>A0A1G7BXM4_9BACT</name>